<protein>
    <submittedName>
        <fullName evidence="1">Sulfotransferase family protein</fullName>
    </submittedName>
</protein>
<dbReference type="Gene3D" id="3.40.50.300">
    <property type="entry name" value="P-loop containing nucleotide triphosphate hydrolases"/>
    <property type="match status" value="1"/>
</dbReference>
<organism evidence="1 2">
    <name type="scientific">Actibacterium pelagium</name>
    <dbReference type="NCBI Taxonomy" id="2029103"/>
    <lineage>
        <taxon>Bacteria</taxon>
        <taxon>Pseudomonadati</taxon>
        <taxon>Pseudomonadota</taxon>
        <taxon>Alphaproteobacteria</taxon>
        <taxon>Rhodobacterales</taxon>
        <taxon>Roseobacteraceae</taxon>
        <taxon>Actibacterium</taxon>
    </lineage>
</organism>
<dbReference type="Proteomes" id="UP000606730">
    <property type="component" value="Unassembled WGS sequence"/>
</dbReference>
<dbReference type="AlphaFoldDB" id="A0A917AEW6"/>
<evidence type="ECO:0000313" key="2">
    <source>
        <dbReference type="Proteomes" id="UP000606730"/>
    </source>
</evidence>
<sequence length="204" mass="22845">MPLKVIGAGFARTGTDSMREALEILGFGPCHHMFEVMSNPVQMDRWRAFVKGADHSWEELFEGYASCTDLPSAHYWQELSKAYPDAPVIMNWRDPESWWPSYEALRAAADKLPHDPDSLLNTLIVPKVMRGLAHTKENAIGVLKDYYAAVQATIPPERLLVHKLGDGWAPLCKHLGVPVPDVPYPHRNTKGGLDEKLKTFGAKD</sequence>
<dbReference type="PANTHER" id="PTHR36978">
    <property type="entry name" value="P-LOOP CONTAINING NUCLEOTIDE TRIPHOSPHATE HYDROLASE"/>
    <property type="match status" value="1"/>
</dbReference>
<dbReference type="PANTHER" id="PTHR36978:SF4">
    <property type="entry name" value="P-LOOP CONTAINING NUCLEOSIDE TRIPHOSPHATE HYDROLASE PROTEIN"/>
    <property type="match status" value="1"/>
</dbReference>
<keyword evidence="2" id="KW-1185">Reference proteome</keyword>
<dbReference type="SUPFAM" id="SSF52540">
    <property type="entry name" value="P-loop containing nucleoside triphosphate hydrolases"/>
    <property type="match status" value="1"/>
</dbReference>
<dbReference type="RefSeq" id="WP_095595762.1">
    <property type="nucleotide sequence ID" value="NZ_BMKN01000001.1"/>
</dbReference>
<dbReference type="EMBL" id="BMKN01000001">
    <property type="protein sequence ID" value="GGE47636.1"/>
    <property type="molecule type" value="Genomic_DNA"/>
</dbReference>
<comment type="caution">
    <text evidence="1">The sequence shown here is derived from an EMBL/GenBank/DDBJ whole genome shotgun (WGS) entry which is preliminary data.</text>
</comment>
<dbReference type="Pfam" id="PF17784">
    <property type="entry name" value="Sulfotransfer_4"/>
    <property type="match status" value="1"/>
</dbReference>
<dbReference type="InterPro" id="IPR027417">
    <property type="entry name" value="P-loop_NTPase"/>
</dbReference>
<accession>A0A917AEW6</accession>
<gene>
    <name evidence="1" type="ORF">GCM10011517_14330</name>
</gene>
<evidence type="ECO:0000313" key="1">
    <source>
        <dbReference type="EMBL" id="GGE47636.1"/>
    </source>
</evidence>
<name>A0A917AEW6_9RHOB</name>
<reference evidence="1" key="2">
    <citation type="submission" date="2020-09" db="EMBL/GenBank/DDBJ databases">
        <authorList>
            <person name="Sun Q."/>
            <person name="Zhou Y."/>
        </authorList>
    </citation>
    <scope>NUCLEOTIDE SEQUENCE</scope>
    <source>
        <strain evidence="1">CGMCC 1.16012</strain>
    </source>
</reference>
<dbReference type="OrthoDB" id="9806624at2"/>
<proteinExistence type="predicted"/>
<dbReference type="InterPro" id="IPR040632">
    <property type="entry name" value="Sulfotransfer_4"/>
</dbReference>
<reference evidence="1" key="1">
    <citation type="journal article" date="2014" name="Int. J. Syst. Evol. Microbiol.">
        <title>Complete genome sequence of Corynebacterium casei LMG S-19264T (=DSM 44701T), isolated from a smear-ripened cheese.</title>
        <authorList>
            <consortium name="US DOE Joint Genome Institute (JGI-PGF)"/>
            <person name="Walter F."/>
            <person name="Albersmeier A."/>
            <person name="Kalinowski J."/>
            <person name="Ruckert C."/>
        </authorList>
    </citation>
    <scope>NUCLEOTIDE SEQUENCE</scope>
    <source>
        <strain evidence="1">CGMCC 1.16012</strain>
    </source>
</reference>